<evidence type="ECO:0000256" key="3">
    <source>
        <dbReference type="ARBA" id="ARBA00007667"/>
    </source>
</evidence>
<dbReference type="eggNOG" id="COG0138">
    <property type="taxonomic scope" value="Bacteria"/>
</dbReference>
<dbReference type="EMBL" id="CP000283">
    <property type="protein sequence ID" value="ABE37957.1"/>
    <property type="molecule type" value="Genomic_DNA"/>
</dbReference>
<dbReference type="GO" id="GO:0005829">
    <property type="term" value="C:cytosol"/>
    <property type="evidence" value="ECO:0007669"/>
    <property type="project" value="TreeGrafter"/>
</dbReference>
<gene>
    <name evidence="10" type="primary">purH</name>
    <name evidence="12" type="ordered locus">RPD_0719</name>
</gene>
<keyword evidence="6 10" id="KW-0378">Hydrolase</keyword>
<dbReference type="HOGENOM" id="CLU_016316_5_2_5"/>
<evidence type="ECO:0000256" key="1">
    <source>
        <dbReference type="ARBA" id="ARBA00004844"/>
    </source>
</evidence>
<dbReference type="EC" id="2.1.2.3" evidence="10"/>
<comment type="catalytic activity">
    <reaction evidence="8 10">
        <text>(6R)-10-formyltetrahydrofolate + 5-amino-1-(5-phospho-beta-D-ribosyl)imidazole-4-carboxamide = 5-formamido-1-(5-phospho-D-ribosyl)imidazole-4-carboxamide + (6S)-5,6,7,8-tetrahydrofolate</text>
        <dbReference type="Rhea" id="RHEA:22192"/>
        <dbReference type="ChEBI" id="CHEBI:57453"/>
        <dbReference type="ChEBI" id="CHEBI:58467"/>
        <dbReference type="ChEBI" id="CHEBI:58475"/>
        <dbReference type="ChEBI" id="CHEBI:195366"/>
        <dbReference type="EC" id="2.1.2.3"/>
    </reaction>
</comment>
<dbReference type="NCBIfam" id="TIGR00355">
    <property type="entry name" value="purH"/>
    <property type="match status" value="1"/>
</dbReference>
<protein>
    <recommendedName>
        <fullName evidence="10">Bifunctional purine biosynthesis protein PurH</fullName>
    </recommendedName>
    <domain>
        <recommendedName>
            <fullName evidence="10">Phosphoribosylaminoimidazolecarboxamide formyltransferase</fullName>
            <ecNumber evidence="10">2.1.2.3</ecNumber>
        </recommendedName>
        <alternativeName>
            <fullName evidence="10">AICAR transformylase</fullName>
        </alternativeName>
    </domain>
    <domain>
        <recommendedName>
            <fullName evidence="10">IMP cyclohydrolase</fullName>
            <ecNumber evidence="10">3.5.4.10</ecNumber>
        </recommendedName>
        <alternativeName>
            <fullName evidence="10">ATIC</fullName>
        </alternativeName>
        <alternativeName>
            <fullName evidence="10">IMP synthase</fullName>
        </alternativeName>
        <alternativeName>
            <fullName evidence="10">Inosinicase</fullName>
        </alternativeName>
    </domain>
</protein>
<dbReference type="AlphaFoldDB" id="Q13D82"/>
<dbReference type="HAMAP" id="MF_00139">
    <property type="entry name" value="PurH"/>
    <property type="match status" value="1"/>
</dbReference>
<accession>Q13D82</accession>
<evidence type="ECO:0000256" key="6">
    <source>
        <dbReference type="ARBA" id="ARBA00022801"/>
    </source>
</evidence>
<proteinExistence type="inferred from homology"/>
<dbReference type="EC" id="3.5.4.10" evidence="10"/>
<feature type="domain" description="MGS-like" evidence="11">
    <location>
        <begin position="2"/>
        <end position="150"/>
    </location>
</feature>
<organism evidence="12 13">
    <name type="scientific">Rhodopseudomonas palustris (strain BisB5)</name>
    <dbReference type="NCBI Taxonomy" id="316057"/>
    <lineage>
        <taxon>Bacteria</taxon>
        <taxon>Pseudomonadati</taxon>
        <taxon>Pseudomonadota</taxon>
        <taxon>Alphaproteobacteria</taxon>
        <taxon>Hyphomicrobiales</taxon>
        <taxon>Nitrobacteraceae</taxon>
        <taxon>Rhodopseudomonas</taxon>
    </lineage>
</organism>
<dbReference type="Pfam" id="PF01808">
    <property type="entry name" value="AICARFT_IMPCHas"/>
    <property type="match status" value="1"/>
</dbReference>
<reference evidence="12 13" key="1">
    <citation type="submission" date="2006-03" db="EMBL/GenBank/DDBJ databases">
        <title>Complete sequence of Rhodopseudomonas palustris BisB5.</title>
        <authorList>
            <consortium name="US DOE Joint Genome Institute"/>
            <person name="Copeland A."/>
            <person name="Lucas S."/>
            <person name="Lapidus A."/>
            <person name="Barry K."/>
            <person name="Detter J.C."/>
            <person name="Glavina del Rio T."/>
            <person name="Hammon N."/>
            <person name="Israni S."/>
            <person name="Dalin E."/>
            <person name="Tice H."/>
            <person name="Pitluck S."/>
            <person name="Chain P."/>
            <person name="Malfatti S."/>
            <person name="Shin M."/>
            <person name="Vergez L."/>
            <person name="Schmutz J."/>
            <person name="Larimer F."/>
            <person name="Land M."/>
            <person name="Hauser L."/>
            <person name="Pelletier D.A."/>
            <person name="Kyrpides N."/>
            <person name="Lykidis A."/>
            <person name="Oda Y."/>
            <person name="Harwood C.S."/>
            <person name="Richardson P."/>
        </authorList>
    </citation>
    <scope>NUCLEOTIDE SEQUENCE [LARGE SCALE GENOMIC DNA]</scope>
    <source>
        <strain evidence="12 13">BisB5</strain>
    </source>
</reference>
<name>Q13D82_RHOPS</name>
<dbReference type="InterPro" id="IPR024051">
    <property type="entry name" value="AICAR_Tfase_dup_dom_sf"/>
</dbReference>
<comment type="similarity">
    <text evidence="3 10">Belongs to the PurH family.</text>
</comment>
<dbReference type="UniPathway" id="UPA00074">
    <property type="reaction ID" value="UER00133"/>
</dbReference>
<dbReference type="SUPFAM" id="SSF52335">
    <property type="entry name" value="Methylglyoxal synthase-like"/>
    <property type="match status" value="1"/>
</dbReference>
<dbReference type="Proteomes" id="UP000001818">
    <property type="component" value="Chromosome"/>
</dbReference>
<keyword evidence="7 10" id="KW-0511">Multifunctional enzyme</keyword>
<dbReference type="CDD" id="cd01421">
    <property type="entry name" value="IMPCH"/>
    <property type="match status" value="1"/>
</dbReference>
<dbReference type="SMART" id="SM00798">
    <property type="entry name" value="AICARFT_IMPCHas"/>
    <property type="match status" value="1"/>
</dbReference>
<evidence type="ECO:0000256" key="9">
    <source>
        <dbReference type="ARBA" id="ARBA00050687"/>
    </source>
</evidence>
<dbReference type="KEGG" id="rpd:RPD_0719"/>
<comment type="catalytic activity">
    <reaction evidence="9 10">
        <text>IMP + H2O = 5-formamido-1-(5-phospho-D-ribosyl)imidazole-4-carboxamide</text>
        <dbReference type="Rhea" id="RHEA:18445"/>
        <dbReference type="ChEBI" id="CHEBI:15377"/>
        <dbReference type="ChEBI" id="CHEBI:58053"/>
        <dbReference type="ChEBI" id="CHEBI:58467"/>
        <dbReference type="EC" id="3.5.4.10"/>
    </reaction>
</comment>
<evidence type="ECO:0000256" key="4">
    <source>
        <dbReference type="ARBA" id="ARBA00022679"/>
    </source>
</evidence>
<dbReference type="FunFam" id="3.40.50.1380:FF:000001">
    <property type="entry name" value="Bifunctional purine biosynthesis protein PurH"/>
    <property type="match status" value="1"/>
</dbReference>
<dbReference type="InterPro" id="IPR011607">
    <property type="entry name" value="MGS-like_dom"/>
</dbReference>
<dbReference type="SUPFAM" id="SSF53927">
    <property type="entry name" value="Cytidine deaminase-like"/>
    <property type="match status" value="1"/>
</dbReference>
<dbReference type="PIRSF" id="PIRSF000414">
    <property type="entry name" value="AICARFT_IMPCHas"/>
    <property type="match status" value="1"/>
</dbReference>
<evidence type="ECO:0000256" key="7">
    <source>
        <dbReference type="ARBA" id="ARBA00023268"/>
    </source>
</evidence>
<dbReference type="FunFam" id="3.40.140.20:FF:000001">
    <property type="entry name" value="Bifunctional purine biosynthesis protein PurH"/>
    <property type="match status" value="1"/>
</dbReference>
<evidence type="ECO:0000313" key="12">
    <source>
        <dbReference type="EMBL" id="ABE37957.1"/>
    </source>
</evidence>
<evidence type="ECO:0000256" key="8">
    <source>
        <dbReference type="ARBA" id="ARBA00050488"/>
    </source>
</evidence>
<dbReference type="Gene3D" id="3.40.140.20">
    <property type="match status" value="2"/>
</dbReference>
<evidence type="ECO:0000259" key="11">
    <source>
        <dbReference type="PROSITE" id="PS51855"/>
    </source>
</evidence>
<dbReference type="FunFam" id="3.40.140.20:FF:000002">
    <property type="entry name" value="Bifunctional purine biosynthesis protein PurH"/>
    <property type="match status" value="1"/>
</dbReference>
<dbReference type="InterPro" id="IPR016193">
    <property type="entry name" value="Cytidine_deaminase-like"/>
</dbReference>
<evidence type="ECO:0000313" key="13">
    <source>
        <dbReference type="Proteomes" id="UP000001818"/>
    </source>
</evidence>
<dbReference type="GO" id="GO:0006189">
    <property type="term" value="P:'de novo' IMP biosynthetic process"/>
    <property type="evidence" value="ECO:0007669"/>
    <property type="project" value="UniProtKB-UniRule"/>
</dbReference>
<keyword evidence="5 10" id="KW-0658">Purine biosynthesis</keyword>
<keyword evidence="4 10" id="KW-0808">Transferase</keyword>
<dbReference type="STRING" id="316057.RPD_0719"/>
<dbReference type="PANTHER" id="PTHR11692">
    <property type="entry name" value="BIFUNCTIONAL PURINE BIOSYNTHESIS PROTEIN PURH"/>
    <property type="match status" value="1"/>
</dbReference>
<dbReference type="Pfam" id="PF02142">
    <property type="entry name" value="MGS"/>
    <property type="match status" value="1"/>
</dbReference>
<dbReference type="InterPro" id="IPR002695">
    <property type="entry name" value="PurH-like"/>
</dbReference>
<dbReference type="BioCyc" id="RPAL316057:RPD_RS03670-MONOMER"/>
<dbReference type="GO" id="GO:0003937">
    <property type="term" value="F:IMP cyclohydrolase activity"/>
    <property type="evidence" value="ECO:0007669"/>
    <property type="project" value="UniProtKB-UniRule"/>
</dbReference>
<dbReference type="InterPro" id="IPR036914">
    <property type="entry name" value="MGS-like_dom_sf"/>
</dbReference>
<dbReference type="PANTHER" id="PTHR11692:SF0">
    <property type="entry name" value="BIFUNCTIONAL PURINE BIOSYNTHESIS PROTEIN ATIC"/>
    <property type="match status" value="1"/>
</dbReference>
<dbReference type="NCBIfam" id="NF002049">
    <property type="entry name" value="PRK00881.1"/>
    <property type="match status" value="1"/>
</dbReference>
<comment type="pathway">
    <text evidence="1 10">Purine metabolism; IMP biosynthesis via de novo pathway; IMP from 5-formamido-1-(5-phospho-D-ribosyl)imidazole-4-carboxamide: step 1/1.</text>
</comment>
<comment type="pathway">
    <text evidence="2 10">Purine metabolism; IMP biosynthesis via de novo pathway; 5-formamido-1-(5-phospho-D-ribosyl)imidazole-4-carboxamide from 5-amino-1-(5-phospho-D-ribosyl)imidazole-4-carboxamide (10-formyl THF route): step 1/1.</text>
</comment>
<dbReference type="PROSITE" id="PS51855">
    <property type="entry name" value="MGS"/>
    <property type="match status" value="1"/>
</dbReference>
<evidence type="ECO:0000256" key="2">
    <source>
        <dbReference type="ARBA" id="ARBA00004954"/>
    </source>
</evidence>
<sequence>MTHHPRRVTRALLSVSDKSGLIDFARALSGHGVELVSTGGTAKAIAAAGLAVKDVSELTGFPEMMDGRVKTLHPKVHGGLLAIRDNAEHKQAMAAHGIAQIDLLVVNLYPFEATVDKGASYEDCIENIDIGGPAMIRAAAKNHDDVAVVVEASDYSAVLDELAANAGATSLDLRKRLAAKAYARTAAYDAAISNWFALQLETDAPDFRAIGGRLIQSLRYGENPHQSAAFYATPEKRPGVATARQVQGKELSYNNINDTDAAYECVGEFDAGRTAACVIVKHANPCGVAEGASLFEAYRKALACDSTSAFGGIVALNRTLDAEAARAITEIFTEVIIAPDASEEAIAIVAAKKNLRLLLAGALPDPRAIGLTYKTVAGGLLVQSRDNAVVDDMALKVVTKRQPTEAELRDLKFAFRVAKHVKSNTIIYAKDLATVGIGAGQMSRVDSARIAARKAQDAATELKLAAPMTKGSVVASDAFFPFADGMLACIEAGATAVIQPGGSVRDDEVIKAADDAGIAMVFTGTRHFRH</sequence>
<evidence type="ECO:0000256" key="10">
    <source>
        <dbReference type="HAMAP-Rule" id="MF_00139"/>
    </source>
</evidence>
<evidence type="ECO:0000256" key="5">
    <source>
        <dbReference type="ARBA" id="ARBA00022755"/>
    </source>
</evidence>
<dbReference type="GO" id="GO:0004643">
    <property type="term" value="F:phosphoribosylaminoimidazolecarboxamide formyltransferase activity"/>
    <property type="evidence" value="ECO:0007669"/>
    <property type="project" value="UniProtKB-UniRule"/>
</dbReference>
<dbReference type="Gene3D" id="3.40.50.1380">
    <property type="entry name" value="Methylglyoxal synthase-like domain"/>
    <property type="match status" value="1"/>
</dbReference>
<comment type="domain">
    <text evidence="10">The IMP cyclohydrolase activity resides in the N-terminal region.</text>
</comment>
<dbReference type="SMART" id="SM00851">
    <property type="entry name" value="MGS"/>
    <property type="match status" value="1"/>
</dbReference>